<reference evidence="5 6" key="1">
    <citation type="submission" date="2020-07" db="EMBL/GenBank/DDBJ databases">
        <title>Roseicoccus Jingziensis gen. nov., sp. nov., isolated from coastal seawater.</title>
        <authorList>
            <person name="Feng X."/>
        </authorList>
    </citation>
    <scope>NUCLEOTIDE SEQUENCE [LARGE SCALE GENOMIC DNA]</scope>
    <source>
        <strain evidence="5 6">N1E253</strain>
    </source>
</reference>
<dbReference type="InterPro" id="IPR036388">
    <property type="entry name" value="WH-like_DNA-bd_sf"/>
</dbReference>
<dbReference type="InterPro" id="IPR022689">
    <property type="entry name" value="Iron_dep_repressor"/>
</dbReference>
<dbReference type="PANTHER" id="PTHR33238:SF11">
    <property type="entry name" value="TRANSCRIPTIONAL REGULATOR MNTR"/>
    <property type="match status" value="1"/>
</dbReference>
<comment type="subcellular location">
    <subcellularLocation>
        <location evidence="1">Cytoplasm</location>
    </subcellularLocation>
</comment>
<dbReference type="SMART" id="SM00899">
    <property type="entry name" value="FeoA"/>
    <property type="match status" value="1"/>
</dbReference>
<dbReference type="GO" id="GO:0046983">
    <property type="term" value="F:protein dimerization activity"/>
    <property type="evidence" value="ECO:0007669"/>
    <property type="project" value="InterPro"/>
</dbReference>
<keyword evidence="6" id="KW-1185">Reference proteome</keyword>
<dbReference type="SMART" id="SM00529">
    <property type="entry name" value="HTH_DTXR"/>
    <property type="match status" value="1"/>
</dbReference>
<dbReference type="RefSeq" id="WP_178930971.1">
    <property type="nucleotide sequence ID" value="NZ_JACBAZ010000001.1"/>
</dbReference>
<dbReference type="GO" id="GO:0046914">
    <property type="term" value="F:transition metal ion binding"/>
    <property type="evidence" value="ECO:0007669"/>
    <property type="project" value="InterPro"/>
</dbReference>
<proteinExistence type="predicted"/>
<name>A0A851GA08_9BACT</name>
<dbReference type="InterPro" id="IPR007167">
    <property type="entry name" value="Fe-transptr_FeoA-like"/>
</dbReference>
<evidence type="ECO:0000313" key="5">
    <source>
        <dbReference type="EMBL" id="NWK54443.1"/>
    </source>
</evidence>
<comment type="caution">
    <text evidence="5">The sequence shown here is derived from an EMBL/GenBank/DDBJ whole genome shotgun (WGS) entry which is preliminary data.</text>
</comment>
<dbReference type="Gene3D" id="2.30.30.90">
    <property type="match status" value="1"/>
</dbReference>
<dbReference type="GO" id="GO:0005737">
    <property type="term" value="C:cytoplasm"/>
    <property type="evidence" value="ECO:0007669"/>
    <property type="project" value="UniProtKB-SubCell"/>
</dbReference>
<protein>
    <submittedName>
        <fullName evidence="5">Metal-dependent transcriptional regulator</fullName>
    </submittedName>
</protein>
<dbReference type="InterPro" id="IPR038157">
    <property type="entry name" value="FeoA_core_dom"/>
</dbReference>
<evidence type="ECO:0000259" key="4">
    <source>
        <dbReference type="SMART" id="SM00899"/>
    </source>
</evidence>
<evidence type="ECO:0000256" key="1">
    <source>
        <dbReference type="ARBA" id="ARBA00004496"/>
    </source>
</evidence>
<feature type="domain" description="Ferrous iron transporter FeoA-like" evidence="4">
    <location>
        <begin position="231"/>
        <end position="305"/>
    </location>
</feature>
<sequence>MNKERQAQSDIEIEDALKHLLDCEQSGGAASVDSVAGALRLRGGQATLVLGLMRSRGLAQVRGELWQLTESGRKEAMLVLRRHRLYETWLARQEGVPAEELHRRAQVEEHRLNLADIDALADQLGNPRFDPHGDPIPTREGELPEGRRISLAEWEHTGVMVIEHIEDEPVTMYRKLVQLGLYAGMHLSEMKLLDNGAVEVTADGHEVLIAPELLGMVHVAEPEEKETQGLRRLSSLAIGEAGVVYGLTEACYGPERRRLLDLGVVPGTVIRCEFTSPFGSPRSYSIRGSLFGFRDEQADKVLLEPRNGGEQQA</sequence>
<dbReference type="EMBL" id="JACBAZ010000001">
    <property type="protein sequence ID" value="NWK54443.1"/>
    <property type="molecule type" value="Genomic_DNA"/>
</dbReference>
<gene>
    <name evidence="5" type="ORF">HW115_02390</name>
</gene>
<dbReference type="Proteomes" id="UP000557872">
    <property type="component" value="Unassembled WGS sequence"/>
</dbReference>
<dbReference type="InterPro" id="IPR050536">
    <property type="entry name" value="DtxR_MntR_Metal-Reg"/>
</dbReference>
<dbReference type="InterPro" id="IPR008988">
    <property type="entry name" value="Transcriptional_repressor_C"/>
</dbReference>
<dbReference type="SUPFAM" id="SSF47979">
    <property type="entry name" value="Iron-dependent repressor protein, dimerization domain"/>
    <property type="match status" value="1"/>
</dbReference>
<dbReference type="InterPro" id="IPR001367">
    <property type="entry name" value="Fe_dep_repressor"/>
</dbReference>
<dbReference type="InterPro" id="IPR036421">
    <property type="entry name" value="Fe_dep_repressor_sf"/>
</dbReference>
<dbReference type="Gene3D" id="1.10.10.10">
    <property type="entry name" value="Winged helix-like DNA-binding domain superfamily/Winged helix DNA-binding domain"/>
    <property type="match status" value="1"/>
</dbReference>
<accession>A0A851GA08</accession>
<dbReference type="PANTHER" id="PTHR33238">
    <property type="entry name" value="IRON (METAL) DEPENDENT REPRESSOR, DTXR FAMILY"/>
    <property type="match status" value="1"/>
</dbReference>
<evidence type="ECO:0000256" key="2">
    <source>
        <dbReference type="ARBA" id="ARBA00011738"/>
    </source>
</evidence>
<dbReference type="AlphaFoldDB" id="A0A851GA08"/>
<keyword evidence="3" id="KW-0408">Iron</keyword>
<comment type="subunit">
    <text evidence="2">Homodimer.</text>
</comment>
<evidence type="ECO:0000313" key="6">
    <source>
        <dbReference type="Proteomes" id="UP000557872"/>
    </source>
</evidence>
<dbReference type="Pfam" id="PF04023">
    <property type="entry name" value="FeoA"/>
    <property type="match status" value="1"/>
</dbReference>
<dbReference type="GO" id="GO:0003700">
    <property type="term" value="F:DNA-binding transcription factor activity"/>
    <property type="evidence" value="ECO:0007669"/>
    <property type="project" value="InterPro"/>
</dbReference>
<dbReference type="SUPFAM" id="SSF50037">
    <property type="entry name" value="C-terminal domain of transcriptional repressors"/>
    <property type="match status" value="1"/>
</dbReference>
<organism evidence="5 6">
    <name type="scientific">Oceaniferula marina</name>
    <dbReference type="NCBI Taxonomy" id="2748318"/>
    <lineage>
        <taxon>Bacteria</taxon>
        <taxon>Pseudomonadati</taxon>
        <taxon>Verrucomicrobiota</taxon>
        <taxon>Verrucomicrobiia</taxon>
        <taxon>Verrucomicrobiales</taxon>
        <taxon>Verrucomicrobiaceae</taxon>
        <taxon>Oceaniferula</taxon>
    </lineage>
</organism>
<dbReference type="Pfam" id="PF02742">
    <property type="entry name" value="Fe_dep_repr_C"/>
    <property type="match status" value="1"/>
</dbReference>
<evidence type="ECO:0000256" key="3">
    <source>
        <dbReference type="ARBA" id="ARBA00023004"/>
    </source>
</evidence>